<organism evidence="2 3">
    <name type="scientific">Phanerochaete sordida</name>
    <dbReference type="NCBI Taxonomy" id="48140"/>
    <lineage>
        <taxon>Eukaryota</taxon>
        <taxon>Fungi</taxon>
        <taxon>Dikarya</taxon>
        <taxon>Basidiomycota</taxon>
        <taxon>Agaricomycotina</taxon>
        <taxon>Agaricomycetes</taxon>
        <taxon>Polyporales</taxon>
        <taxon>Phanerochaetaceae</taxon>
        <taxon>Phanerochaete</taxon>
    </lineage>
</organism>
<dbReference type="OrthoDB" id="10006218at2759"/>
<reference evidence="2 3" key="1">
    <citation type="submission" date="2021-08" db="EMBL/GenBank/DDBJ databases">
        <title>Draft Genome Sequence of Phanerochaete sordida strain YK-624.</title>
        <authorList>
            <person name="Mori T."/>
            <person name="Dohra H."/>
            <person name="Suzuki T."/>
            <person name="Kawagishi H."/>
            <person name="Hirai H."/>
        </authorList>
    </citation>
    <scope>NUCLEOTIDE SEQUENCE [LARGE SCALE GENOMIC DNA]</scope>
    <source>
        <strain evidence="2 3">YK-624</strain>
    </source>
</reference>
<dbReference type="Proteomes" id="UP000703269">
    <property type="component" value="Unassembled WGS sequence"/>
</dbReference>
<accession>A0A9P3G8X1</accession>
<protein>
    <recommendedName>
        <fullName evidence="1">Methyltransferase domain-containing protein</fullName>
    </recommendedName>
</protein>
<evidence type="ECO:0000313" key="2">
    <source>
        <dbReference type="EMBL" id="GJE90227.1"/>
    </source>
</evidence>
<evidence type="ECO:0000313" key="3">
    <source>
        <dbReference type="Proteomes" id="UP000703269"/>
    </source>
</evidence>
<feature type="domain" description="Methyltransferase" evidence="1">
    <location>
        <begin position="87"/>
        <end position="230"/>
    </location>
</feature>
<keyword evidence="3" id="KW-1185">Reference proteome</keyword>
<evidence type="ECO:0000259" key="1">
    <source>
        <dbReference type="Pfam" id="PF13383"/>
    </source>
</evidence>
<dbReference type="PANTHER" id="PTHR32026:SF10">
    <property type="entry name" value="METHYLTRANSFERASE-LIKE PROTEIN 24-RELATED"/>
    <property type="match status" value="1"/>
</dbReference>
<dbReference type="Pfam" id="PF13383">
    <property type="entry name" value="Methyltransf_22"/>
    <property type="match status" value="1"/>
</dbReference>
<dbReference type="PANTHER" id="PTHR32026">
    <property type="entry name" value="METHYLTRANSFERASE-LIKE PROTEIN 24"/>
    <property type="match status" value="1"/>
</dbReference>
<sequence length="326" mass="36694">MSVLTRHPRYSALLACVLVGAFFMLSGPSMPGPRLASSTRQLLAQEDRRYEQQLRDRQALVQKWGPTDDEVDSFPEPSSGDFYTLWDFFIPSFRCPHTTERVGTLGDGGKWVCGLDRVARQRKPCTIYSFGINGESSFEAALLEAAPHCQVWGYDFSVKSFGPEIANVSHLDARAHFFPYALGGDDAPHAHPPTFTLQTLMQRNGHDFIDILKVDIESAEFDSLDAFVDAFIPAPEYAARHPHAPANDAPVLPVGQLQLEIHAWGDNGAFKHFRKWWERLENAGLRPFWTEPNLVYINLVRGSKPDLAEYSFINIRGEHALTSDKY</sequence>
<proteinExistence type="predicted"/>
<dbReference type="InterPro" id="IPR025714">
    <property type="entry name" value="Methyltranfer_dom"/>
</dbReference>
<dbReference type="InterPro" id="IPR026913">
    <property type="entry name" value="METTL24"/>
</dbReference>
<comment type="caution">
    <text evidence="2">The sequence shown here is derived from an EMBL/GenBank/DDBJ whole genome shotgun (WGS) entry which is preliminary data.</text>
</comment>
<gene>
    <name evidence="2" type="ORF">PsYK624_063550</name>
</gene>
<dbReference type="AlphaFoldDB" id="A0A9P3G8X1"/>
<name>A0A9P3G8X1_9APHY</name>
<dbReference type="EMBL" id="BPQB01000015">
    <property type="protein sequence ID" value="GJE90227.1"/>
    <property type="molecule type" value="Genomic_DNA"/>
</dbReference>